<accession>A0A5N5Y3M0</accession>
<evidence type="ECO:0000313" key="2">
    <source>
        <dbReference type="EMBL" id="MQR50306.1"/>
    </source>
</evidence>
<sequence length="33" mass="3810">HRITRKILSHTICVVLNKKLGHSPIQFENLILS</sequence>
<comment type="caution">
    <text evidence="2">The sequence shown here is derived from an EMBL/GenBank/DDBJ whole genome shotgun (WGS) entry which is preliminary data.</text>
</comment>
<name>A0A5N5Y3M0_ACIBA</name>
<dbReference type="AlphaFoldDB" id="A0A5N5Y3M0"/>
<dbReference type="EMBL" id="WIOC01000016">
    <property type="protein sequence ID" value="MQR50222.1"/>
    <property type="molecule type" value="Genomic_DNA"/>
</dbReference>
<organism evidence="2 3">
    <name type="scientific">Acinetobacter baumannii</name>
    <dbReference type="NCBI Taxonomy" id="470"/>
    <lineage>
        <taxon>Bacteria</taxon>
        <taxon>Pseudomonadati</taxon>
        <taxon>Pseudomonadota</taxon>
        <taxon>Gammaproteobacteria</taxon>
        <taxon>Moraxellales</taxon>
        <taxon>Moraxellaceae</taxon>
        <taxon>Acinetobacter</taxon>
        <taxon>Acinetobacter calcoaceticus/baumannii complex</taxon>
    </lineage>
</organism>
<proteinExistence type="predicted"/>
<dbReference type="Proteomes" id="UP000461234">
    <property type="component" value="Unassembled WGS sequence"/>
</dbReference>
<gene>
    <name evidence="1" type="ORF">F2P40_13000</name>
    <name evidence="2" type="ORF">F2P40_13435</name>
</gene>
<protein>
    <submittedName>
        <fullName evidence="2">IS982 family transposase</fullName>
    </submittedName>
</protein>
<reference evidence="2 3" key="1">
    <citation type="submission" date="2019-10" db="EMBL/GenBank/DDBJ databases">
        <title>Genetic environment of the oxa23 gene and comparative analysis of carbapenem resistant Acinetobacter baumannii isolates belonging to global clone 1, lineage 2 recovered in a burns hospital outbreak in 2012-2013.</title>
        <authorList>
            <person name="Douraghi M."/>
            <person name="Aris P."/>
            <person name="Kenyon J."/>
            <person name="Hamidian M."/>
        </authorList>
    </citation>
    <scope>NUCLEOTIDE SEQUENCE [LARGE SCALE GENOMIC DNA]</scope>
    <source>
        <strain evidence="2 3">ABS103</strain>
    </source>
</reference>
<evidence type="ECO:0000313" key="1">
    <source>
        <dbReference type="EMBL" id="MQR50222.1"/>
    </source>
</evidence>
<dbReference type="EMBL" id="WIOC01000016">
    <property type="protein sequence ID" value="MQR50306.1"/>
    <property type="molecule type" value="Genomic_DNA"/>
</dbReference>
<evidence type="ECO:0000313" key="3">
    <source>
        <dbReference type="Proteomes" id="UP000461234"/>
    </source>
</evidence>
<feature type="non-terminal residue" evidence="2">
    <location>
        <position position="1"/>
    </location>
</feature>